<comment type="similarity">
    <text evidence="4">Belongs to the TonB-dependent receptor family.</text>
</comment>
<dbReference type="InterPro" id="IPR036942">
    <property type="entry name" value="Beta-barrel_TonB_sf"/>
</dbReference>
<dbReference type="EMBL" id="CAIJDP010000062">
    <property type="protein sequence ID" value="CAD0003471.1"/>
    <property type="molecule type" value="Genomic_DNA"/>
</dbReference>
<dbReference type="Pfam" id="PF13715">
    <property type="entry name" value="CarbopepD_reg_2"/>
    <property type="match status" value="1"/>
</dbReference>
<dbReference type="InterPro" id="IPR000531">
    <property type="entry name" value="Beta-barrel_TonB"/>
</dbReference>
<dbReference type="PANTHER" id="PTHR40980">
    <property type="entry name" value="PLUG DOMAIN-CONTAINING PROTEIN"/>
    <property type="match status" value="1"/>
</dbReference>
<evidence type="ECO:0000256" key="1">
    <source>
        <dbReference type="ARBA" id="ARBA00004442"/>
    </source>
</evidence>
<dbReference type="Pfam" id="PF00593">
    <property type="entry name" value="TonB_dep_Rec_b-barrel"/>
    <property type="match status" value="1"/>
</dbReference>
<dbReference type="RefSeq" id="WP_180908616.1">
    <property type="nucleotide sequence ID" value="NZ_CAIJDP010000062.1"/>
</dbReference>
<feature type="signal peptide" evidence="5">
    <location>
        <begin position="1"/>
        <end position="20"/>
    </location>
</feature>
<feature type="chain" id="PRO_5028317641" evidence="5">
    <location>
        <begin position="21"/>
        <end position="938"/>
    </location>
</feature>
<dbReference type="InterPro" id="IPR008969">
    <property type="entry name" value="CarboxyPept-like_regulatory"/>
</dbReference>
<keyword evidence="3" id="KW-0998">Cell outer membrane</keyword>
<keyword evidence="9" id="KW-1185">Reference proteome</keyword>
<keyword evidence="5" id="KW-0732">Signal</keyword>
<evidence type="ECO:0000313" key="9">
    <source>
        <dbReference type="Proteomes" id="UP000530060"/>
    </source>
</evidence>
<dbReference type="Gene3D" id="2.40.170.20">
    <property type="entry name" value="TonB-dependent receptor, beta-barrel domain"/>
    <property type="match status" value="1"/>
</dbReference>
<dbReference type="AlphaFoldDB" id="A0A6V6YVG2"/>
<name>A0A6V6YVG2_9FLAO</name>
<dbReference type="Proteomes" id="UP000530060">
    <property type="component" value="Unassembled WGS sequence"/>
</dbReference>
<reference evidence="8 9" key="1">
    <citation type="submission" date="2020-06" db="EMBL/GenBank/DDBJ databases">
        <authorList>
            <person name="Criscuolo A."/>
        </authorList>
    </citation>
    <scope>NUCLEOTIDE SEQUENCE [LARGE SCALE GENOMIC DNA]</scope>
    <source>
        <strain evidence="9">CIP 111411</strain>
    </source>
</reference>
<comment type="subcellular location">
    <subcellularLocation>
        <location evidence="1 4">Cell outer membrane</location>
    </subcellularLocation>
</comment>
<dbReference type="Gene3D" id="2.170.130.10">
    <property type="entry name" value="TonB-dependent receptor, plug domain"/>
    <property type="match status" value="1"/>
</dbReference>
<dbReference type="Gene3D" id="2.60.40.1120">
    <property type="entry name" value="Carboxypeptidase-like, regulatory domain"/>
    <property type="match status" value="1"/>
</dbReference>
<dbReference type="SUPFAM" id="SSF56935">
    <property type="entry name" value="Porins"/>
    <property type="match status" value="1"/>
</dbReference>
<comment type="caution">
    <text evidence="8">The sequence shown here is derived from an EMBL/GenBank/DDBJ whole genome shotgun (WGS) entry which is preliminary data.</text>
</comment>
<evidence type="ECO:0000256" key="3">
    <source>
        <dbReference type="ARBA" id="ARBA00023237"/>
    </source>
</evidence>
<evidence type="ECO:0000256" key="5">
    <source>
        <dbReference type="SAM" id="SignalP"/>
    </source>
</evidence>
<dbReference type="SUPFAM" id="SSF49464">
    <property type="entry name" value="Carboxypeptidase regulatory domain-like"/>
    <property type="match status" value="1"/>
</dbReference>
<organism evidence="8 9">
    <name type="scientific">Flavobacterium salmonis</name>
    <dbReference type="NCBI Taxonomy" id="2654844"/>
    <lineage>
        <taxon>Bacteria</taxon>
        <taxon>Pseudomonadati</taxon>
        <taxon>Bacteroidota</taxon>
        <taxon>Flavobacteriia</taxon>
        <taxon>Flavobacteriales</taxon>
        <taxon>Flavobacteriaceae</taxon>
        <taxon>Flavobacterium</taxon>
    </lineage>
</organism>
<proteinExistence type="inferred from homology"/>
<feature type="domain" description="TonB-dependent receptor-like beta-barrel" evidence="6">
    <location>
        <begin position="414"/>
        <end position="897"/>
    </location>
</feature>
<evidence type="ECO:0000259" key="6">
    <source>
        <dbReference type="Pfam" id="PF00593"/>
    </source>
</evidence>
<evidence type="ECO:0000313" key="8">
    <source>
        <dbReference type="EMBL" id="CAD0003471.1"/>
    </source>
</evidence>
<keyword evidence="8" id="KW-0675">Receptor</keyword>
<dbReference type="InterPro" id="IPR037066">
    <property type="entry name" value="Plug_dom_sf"/>
</dbReference>
<keyword evidence="4" id="KW-0798">TonB box</keyword>
<accession>A0A6V6YVG2</accession>
<evidence type="ECO:0000259" key="7">
    <source>
        <dbReference type="Pfam" id="PF07715"/>
    </source>
</evidence>
<dbReference type="GO" id="GO:0009279">
    <property type="term" value="C:cell outer membrane"/>
    <property type="evidence" value="ECO:0007669"/>
    <property type="project" value="UniProtKB-SubCell"/>
</dbReference>
<keyword evidence="2 4" id="KW-0472">Membrane</keyword>
<protein>
    <submittedName>
        <fullName evidence="8">TonB-dependent receptor</fullName>
    </submittedName>
</protein>
<evidence type="ECO:0000256" key="4">
    <source>
        <dbReference type="RuleBase" id="RU003357"/>
    </source>
</evidence>
<dbReference type="InterPro" id="IPR012910">
    <property type="entry name" value="Plug_dom"/>
</dbReference>
<sequence>MKFNLKFLLIALFICAISVAQNKGTISGVLTDKETNNEALPFANILIKGTNISTNTDIEGKYSLSVNPGNYTIIFSFIGYESVEKPVTVKENETMTVNQVLSAGGYTLKDVVVKSTGGNREKETALLLDQKNAVVIKQSIGAQEMSRKGVSDVEEGLTKITGITKVEGRGLFVRGLEDRYNNLLLNDLAVPSNNPFKKIIPLDIFPTDIVSILETYKTFNTNLYGDFAGATFNIVTTATGKSQTKINFGAGYTINNNLKKFLISRDATSTSDFFGLSGNERDLPSAINKNPSFQTLTADQAANGFGSGFDVKSDVAPLNTSFGITHSEKFNIGKNQNVFQYLISLNYDNKFQIRSGADRFFNPGQGNYSNDLVTTQYKFITNSSVLAALTYKTKRFSLTSNTTYLKSTENSIQDQLGYTNSNVNQPNGFIRMNQLQESTFLNTQLFGNYKITEDERHTIKSGISYSTTQYELPDRKSFSGTKVDDNTTSISYSGNSIVRQYLNFKGDNHISGLLEYNWKFGNEDLSKSHKLTAGYSGYMNKMGSEFRFLVSQRLNSNSVTFSTNTPDSTLKNEILNNNFTYSDGTNPTYKAMLEEFINAGYLDFAFKFSEKIELNVGARVEQTHRDTKYKEAGSFEDPYQTITNDKTDFLPSLNTKYILNENSNLRFAASKTITRPVIMESYPLEFVNPDGTIEQGNPLLINSDNYNFDLKYELFPTNKELISATIFSKIIENPIERLFTNSAGSGGQIMTYGNSQKALLYGAEFEFLFQFERISKSLSNFSLGANASLMDSKVTIEKTFKNGVNNPETIAADENPSRKLQGASPWIVNADLKYDTEFSEKWKSSMTMVYNVYSKRIYAVGTNKLDNYYEMPFGKLDFIWQNKISDKFDVKLSVDNILNPSYKIEMGEKSRLEITERDLTVREYKKGVGFSMNISYTF</sequence>
<evidence type="ECO:0000256" key="2">
    <source>
        <dbReference type="ARBA" id="ARBA00023136"/>
    </source>
</evidence>
<dbReference type="Pfam" id="PF07715">
    <property type="entry name" value="Plug"/>
    <property type="match status" value="1"/>
</dbReference>
<dbReference type="PANTHER" id="PTHR40980:SF5">
    <property type="entry name" value="TONB-DEPENDENT RECEPTOR"/>
    <property type="match status" value="1"/>
</dbReference>
<gene>
    <name evidence="8" type="ORF">FLAT13_01725</name>
</gene>
<feature type="domain" description="TonB-dependent receptor plug" evidence="7">
    <location>
        <begin position="133"/>
        <end position="228"/>
    </location>
</feature>